<dbReference type="EMBL" id="JBHSQW010000026">
    <property type="protein sequence ID" value="MFC5995126.1"/>
    <property type="molecule type" value="Genomic_DNA"/>
</dbReference>
<organism evidence="2 3">
    <name type="scientific">Pseudonocardia hispaniensis</name>
    <dbReference type="NCBI Taxonomy" id="904933"/>
    <lineage>
        <taxon>Bacteria</taxon>
        <taxon>Bacillati</taxon>
        <taxon>Actinomycetota</taxon>
        <taxon>Actinomycetes</taxon>
        <taxon>Pseudonocardiales</taxon>
        <taxon>Pseudonocardiaceae</taxon>
        <taxon>Pseudonocardia</taxon>
    </lineage>
</organism>
<proteinExistence type="predicted"/>
<evidence type="ECO:0000259" key="1">
    <source>
        <dbReference type="Pfam" id="PF11716"/>
    </source>
</evidence>
<gene>
    <name evidence="2" type="ORF">ACFQE5_12975</name>
</gene>
<dbReference type="InterPro" id="IPR034660">
    <property type="entry name" value="DinB/YfiT-like"/>
</dbReference>
<dbReference type="SUPFAM" id="SSF109854">
    <property type="entry name" value="DinB/YfiT-like putative metalloenzymes"/>
    <property type="match status" value="1"/>
</dbReference>
<evidence type="ECO:0000313" key="2">
    <source>
        <dbReference type="EMBL" id="MFC5995126.1"/>
    </source>
</evidence>
<evidence type="ECO:0000313" key="3">
    <source>
        <dbReference type="Proteomes" id="UP001596302"/>
    </source>
</evidence>
<accession>A0ABW1J2U8</accession>
<dbReference type="GO" id="GO:0016853">
    <property type="term" value="F:isomerase activity"/>
    <property type="evidence" value="ECO:0007669"/>
    <property type="project" value="UniProtKB-KW"/>
</dbReference>
<dbReference type="Proteomes" id="UP001596302">
    <property type="component" value="Unassembled WGS sequence"/>
</dbReference>
<name>A0ABW1J2U8_9PSEU</name>
<comment type="caution">
    <text evidence="2">The sequence shown here is derived from an EMBL/GenBank/DDBJ whole genome shotgun (WGS) entry which is preliminary data.</text>
</comment>
<dbReference type="InterPro" id="IPR017517">
    <property type="entry name" value="Maleyloyr_isom"/>
</dbReference>
<feature type="domain" description="Mycothiol-dependent maleylpyruvate isomerase metal-binding" evidence="1">
    <location>
        <begin position="12"/>
        <end position="91"/>
    </location>
</feature>
<keyword evidence="2" id="KW-0413">Isomerase</keyword>
<dbReference type="NCBIfam" id="TIGR03083">
    <property type="entry name" value="maleylpyruvate isomerase family mycothiol-dependent enzyme"/>
    <property type="match status" value="1"/>
</dbReference>
<dbReference type="InterPro" id="IPR024344">
    <property type="entry name" value="MDMPI_metal-binding"/>
</dbReference>
<sequence>MERGDVWTAIDEQRRALVRLLEDLSQDEWRRPSLCDGWTVRDVAAHLALQNVTWAMMPRAVLDVVRHGGMNAAIHAMACRHATLPVRAIVGEIRERIGVWQPLPTVTFRDTAIDYLVHGQDIAVPLGRSLTMPRDLAVVAADRVWARSRMFHARKRLTGYRLVADDVPWAAGQGAEVSGPIGALLLLLTGRPAALSQLSGPGLAGLRRLLTSSSVA</sequence>
<protein>
    <submittedName>
        <fullName evidence="2">Maleylpyruvate isomerase family mycothiol-dependent enzyme</fullName>
    </submittedName>
</protein>
<reference evidence="3" key="1">
    <citation type="journal article" date="2019" name="Int. J. Syst. Evol. Microbiol.">
        <title>The Global Catalogue of Microorganisms (GCM) 10K type strain sequencing project: providing services to taxonomists for standard genome sequencing and annotation.</title>
        <authorList>
            <consortium name="The Broad Institute Genomics Platform"/>
            <consortium name="The Broad Institute Genome Sequencing Center for Infectious Disease"/>
            <person name="Wu L."/>
            <person name="Ma J."/>
        </authorList>
    </citation>
    <scope>NUCLEOTIDE SEQUENCE [LARGE SCALE GENOMIC DNA]</scope>
    <source>
        <strain evidence="3">CCM 8391</strain>
    </source>
</reference>
<dbReference type="RefSeq" id="WP_379585149.1">
    <property type="nucleotide sequence ID" value="NZ_JBHSQW010000026.1"/>
</dbReference>
<keyword evidence="3" id="KW-1185">Reference proteome</keyword>
<dbReference type="Pfam" id="PF11716">
    <property type="entry name" value="MDMPI_N"/>
    <property type="match status" value="1"/>
</dbReference>
<dbReference type="Gene3D" id="1.20.120.450">
    <property type="entry name" value="dinb family like domain"/>
    <property type="match status" value="1"/>
</dbReference>